<dbReference type="PANTHER" id="PTHR42693">
    <property type="entry name" value="ARYLSULFATASE FAMILY MEMBER"/>
    <property type="match status" value="1"/>
</dbReference>
<dbReference type="RefSeq" id="WP_146503080.1">
    <property type="nucleotide sequence ID" value="NZ_SJPG01000001.1"/>
</dbReference>
<evidence type="ECO:0000256" key="2">
    <source>
        <dbReference type="ARBA" id="ARBA00022723"/>
    </source>
</evidence>
<dbReference type="GO" id="GO:0004065">
    <property type="term" value="F:arylsulfatase activity"/>
    <property type="evidence" value="ECO:0007669"/>
    <property type="project" value="UniProtKB-EC"/>
</dbReference>
<feature type="domain" description="Sulfatase N-terminal" evidence="5">
    <location>
        <begin position="38"/>
        <end position="385"/>
    </location>
</feature>
<evidence type="ECO:0000313" key="6">
    <source>
        <dbReference type="EMBL" id="TWT61043.1"/>
    </source>
</evidence>
<dbReference type="EMBL" id="SJPG01000001">
    <property type="protein sequence ID" value="TWT61043.1"/>
    <property type="molecule type" value="Genomic_DNA"/>
</dbReference>
<dbReference type="SUPFAM" id="SSF53649">
    <property type="entry name" value="Alkaline phosphatase-like"/>
    <property type="match status" value="1"/>
</dbReference>
<dbReference type="Pfam" id="PF00884">
    <property type="entry name" value="Sulfatase"/>
    <property type="match status" value="1"/>
</dbReference>
<evidence type="ECO:0000256" key="4">
    <source>
        <dbReference type="ARBA" id="ARBA00022837"/>
    </source>
</evidence>
<proteinExistence type="inferred from homology"/>
<keyword evidence="2" id="KW-0479">Metal-binding</keyword>
<dbReference type="InterPro" id="IPR050738">
    <property type="entry name" value="Sulfatase"/>
</dbReference>
<reference evidence="6 7" key="1">
    <citation type="submission" date="2019-02" db="EMBL/GenBank/DDBJ databases">
        <title>Deep-cultivation of Planctomycetes and their phenomic and genomic characterization uncovers novel biology.</title>
        <authorList>
            <person name="Wiegand S."/>
            <person name="Jogler M."/>
            <person name="Boedeker C."/>
            <person name="Pinto D."/>
            <person name="Vollmers J."/>
            <person name="Rivas-Marin E."/>
            <person name="Kohn T."/>
            <person name="Peeters S.H."/>
            <person name="Heuer A."/>
            <person name="Rast P."/>
            <person name="Oberbeckmann S."/>
            <person name="Bunk B."/>
            <person name="Jeske O."/>
            <person name="Meyerdierks A."/>
            <person name="Storesund J.E."/>
            <person name="Kallscheuer N."/>
            <person name="Luecker S."/>
            <person name="Lage O.M."/>
            <person name="Pohl T."/>
            <person name="Merkel B.J."/>
            <person name="Hornburger P."/>
            <person name="Mueller R.-W."/>
            <person name="Bruemmer F."/>
            <person name="Labrenz M."/>
            <person name="Spormann A.M."/>
            <person name="Op Den Camp H."/>
            <person name="Overmann J."/>
            <person name="Amann R."/>
            <person name="Jetten M.S.M."/>
            <person name="Mascher T."/>
            <person name="Medema M.H."/>
            <person name="Devos D.P."/>
            <person name="Kaster A.-K."/>
            <person name="Ovreas L."/>
            <person name="Rohde M."/>
            <person name="Galperin M.Y."/>
            <person name="Jogler C."/>
        </authorList>
    </citation>
    <scope>NUCLEOTIDE SEQUENCE [LARGE SCALE GENOMIC DNA]</scope>
    <source>
        <strain evidence="6 7">Pan54</strain>
    </source>
</reference>
<evidence type="ECO:0000256" key="3">
    <source>
        <dbReference type="ARBA" id="ARBA00022801"/>
    </source>
</evidence>
<comment type="caution">
    <text evidence="6">The sequence shown here is derived from an EMBL/GenBank/DDBJ whole genome shotgun (WGS) entry which is preliminary data.</text>
</comment>
<accession>A0A5C5XFB0</accession>
<keyword evidence="3 6" id="KW-0378">Hydrolase</keyword>
<keyword evidence="4" id="KW-0106">Calcium</keyword>
<dbReference type="PROSITE" id="PS00149">
    <property type="entry name" value="SULFATASE_2"/>
    <property type="match status" value="1"/>
</dbReference>
<dbReference type="GO" id="GO:0046872">
    <property type="term" value="F:metal ion binding"/>
    <property type="evidence" value="ECO:0007669"/>
    <property type="project" value="UniProtKB-KW"/>
</dbReference>
<dbReference type="Gene3D" id="3.40.720.10">
    <property type="entry name" value="Alkaline Phosphatase, subunit A"/>
    <property type="match status" value="1"/>
</dbReference>
<dbReference type="OrthoDB" id="9783154at2"/>
<evidence type="ECO:0000313" key="7">
    <source>
        <dbReference type="Proteomes" id="UP000316095"/>
    </source>
</evidence>
<dbReference type="InterPro" id="IPR024607">
    <property type="entry name" value="Sulfatase_CS"/>
</dbReference>
<protein>
    <submittedName>
        <fullName evidence="6">Arylsulfatase</fullName>
        <ecNumber evidence="6">3.1.6.1</ecNumber>
    </submittedName>
</protein>
<evidence type="ECO:0000256" key="1">
    <source>
        <dbReference type="ARBA" id="ARBA00008779"/>
    </source>
</evidence>
<comment type="similarity">
    <text evidence="1">Belongs to the sulfatase family.</text>
</comment>
<dbReference type="Gene3D" id="3.30.1120.10">
    <property type="match status" value="1"/>
</dbReference>
<dbReference type="InterPro" id="IPR017850">
    <property type="entry name" value="Alkaline_phosphatase_core_sf"/>
</dbReference>
<dbReference type="EC" id="3.1.6.1" evidence="6"/>
<dbReference type="AlphaFoldDB" id="A0A5C5XFB0"/>
<organism evidence="6 7">
    <name type="scientific">Rubinisphaera italica</name>
    <dbReference type="NCBI Taxonomy" id="2527969"/>
    <lineage>
        <taxon>Bacteria</taxon>
        <taxon>Pseudomonadati</taxon>
        <taxon>Planctomycetota</taxon>
        <taxon>Planctomycetia</taxon>
        <taxon>Planctomycetales</taxon>
        <taxon>Planctomycetaceae</taxon>
        <taxon>Rubinisphaera</taxon>
    </lineage>
</organism>
<evidence type="ECO:0000259" key="5">
    <source>
        <dbReference type="Pfam" id="PF00884"/>
    </source>
</evidence>
<dbReference type="InterPro" id="IPR000917">
    <property type="entry name" value="Sulfatase_N"/>
</dbReference>
<sequence length="481" mass="54013">MPFDRSLLQSLLTCICLAFGFGLSTGLAAEKPQPQPRPNFIILLADDLGYGELVCQGNHQIPTPHIDSIAQEGVRFTNGYVSASYCSPSRAGLMTGRYQSRFGYETNPVGAVNEDPDVGLPRMEVTLADRLKSAGYRTSLVGKWHLGGTAYYHPQRRGFEEFFGFLHEGHYFVPPPFQDVTTMLRVKKLPDGTLGRVQYGNRVYSTHMNHAEPAYDTNNPILRSSQPVVENDYLTDAFTREACDFIERSKEQPFFLYVAYNAVHSPLQGADEFMQKFASIEDIHRRIFAAMLSNLDGSVGQILKKLDDEQLAENTVVVFLSDNGGPTKELTSSNLPLRGFKGDMYEGGIRVPFLMRWPGVAERGGVYPAPVISLDLVPTFVRAAGLKVSDRETDGVDLRPYLMKESSENPHEVLFWRQKQRAALRLGDWKIVNQSLYDKKSQWELFNLANDISESNDLAEENPDELNMALQHWKTLAGQMP</sequence>
<keyword evidence="7" id="KW-1185">Reference proteome</keyword>
<name>A0A5C5XFB0_9PLAN</name>
<gene>
    <name evidence="6" type="primary">atsA_25</name>
    <name evidence="6" type="ORF">Pan54_17770</name>
</gene>
<dbReference type="CDD" id="cd16144">
    <property type="entry name" value="ARS_like"/>
    <property type="match status" value="1"/>
</dbReference>
<dbReference type="Proteomes" id="UP000316095">
    <property type="component" value="Unassembled WGS sequence"/>
</dbReference>
<dbReference type="PANTHER" id="PTHR42693:SF53">
    <property type="entry name" value="ENDO-4-O-SULFATASE"/>
    <property type="match status" value="1"/>
</dbReference>